<dbReference type="RefSeq" id="XP_003958963.1">
    <property type="nucleotide sequence ID" value="XM_003958914.1"/>
</dbReference>
<dbReference type="Proteomes" id="UP000005220">
    <property type="component" value="Chromosome 9"/>
</dbReference>
<protein>
    <submittedName>
        <fullName evidence="1">Uncharacterized protein</fullName>
    </submittedName>
</protein>
<dbReference type="eggNOG" id="ENOG502S8G2">
    <property type="taxonomic scope" value="Eukaryota"/>
</dbReference>
<organism evidence="1 2">
    <name type="scientific">Kazachstania africana (strain ATCC 22294 / BCRC 22015 / CBS 2517 / CECT 1963 / NBRC 1671 / NRRL Y-8276)</name>
    <name type="common">Yeast</name>
    <name type="synonym">Kluyveromyces africanus</name>
    <dbReference type="NCBI Taxonomy" id="1071382"/>
    <lineage>
        <taxon>Eukaryota</taxon>
        <taxon>Fungi</taxon>
        <taxon>Dikarya</taxon>
        <taxon>Ascomycota</taxon>
        <taxon>Saccharomycotina</taxon>
        <taxon>Saccharomycetes</taxon>
        <taxon>Saccharomycetales</taxon>
        <taxon>Saccharomycetaceae</taxon>
        <taxon>Kazachstania</taxon>
    </lineage>
</organism>
<dbReference type="InParanoid" id="H2AZM8"/>
<dbReference type="GeneID" id="13883465"/>
<evidence type="ECO:0000313" key="1">
    <source>
        <dbReference type="EMBL" id="CCF59828.1"/>
    </source>
</evidence>
<dbReference type="HOGENOM" id="CLU_171972_0_0_1"/>
<reference evidence="1 2" key="1">
    <citation type="journal article" date="2011" name="Proc. Natl. Acad. Sci. U.S.A.">
        <title>Evolutionary erosion of yeast sex chromosomes by mating-type switching accidents.</title>
        <authorList>
            <person name="Gordon J.L."/>
            <person name="Armisen D."/>
            <person name="Proux-Wera E."/>
            <person name="Oheigeartaigh S.S."/>
            <person name="Byrne K.P."/>
            <person name="Wolfe K.H."/>
        </authorList>
    </citation>
    <scope>NUCLEOTIDE SEQUENCE [LARGE SCALE GENOMIC DNA]</scope>
    <source>
        <strain evidence="2">ATCC 22294 / BCRC 22015 / CBS 2517 / CECT 1963 / NBRC 1671 / NRRL Y-8276</strain>
    </source>
</reference>
<dbReference type="OrthoDB" id="4072855at2759"/>
<evidence type="ECO:0000313" key="2">
    <source>
        <dbReference type="Proteomes" id="UP000005220"/>
    </source>
</evidence>
<dbReference type="EMBL" id="HE650829">
    <property type="protein sequence ID" value="CCF59828.1"/>
    <property type="molecule type" value="Genomic_DNA"/>
</dbReference>
<proteinExistence type="predicted"/>
<sequence>MPINHQEEQKKAGYLKELNATSDRIRQHVMQSPNLTKEAAAKLDDFKFDRVPLPVMQNEPPMLEKNATTRSGSTLEMWEEHVDQRLNAVDAKLRNSDLSSMFASGKLEEMEF</sequence>
<gene>
    <name evidence="1" type="primary">KAFR0I00470</name>
    <name evidence="1" type="ORF">KAFR_0I00470</name>
</gene>
<keyword evidence="2" id="KW-1185">Reference proteome</keyword>
<dbReference type="FunCoup" id="H2AZM8">
    <property type="interactions" value="74"/>
</dbReference>
<accession>H2AZM8</accession>
<dbReference type="KEGG" id="kaf:KAFR_0I00470"/>
<name>H2AZM8_KAZAF</name>
<dbReference type="AlphaFoldDB" id="H2AZM8"/>
<dbReference type="STRING" id="1071382.H2AZM8"/>